<proteinExistence type="predicted"/>
<protein>
    <recommendedName>
        <fullName evidence="3">Glycosyltransferase</fullName>
    </recommendedName>
</protein>
<dbReference type="InterPro" id="IPR008928">
    <property type="entry name" value="6-hairpin_glycosidase_sf"/>
</dbReference>
<accession>A0ABS1R2Q1</accession>
<dbReference type="EMBL" id="JAERTY010000004">
    <property type="protein sequence ID" value="MBL1408991.1"/>
    <property type="molecule type" value="Genomic_DNA"/>
</dbReference>
<keyword evidence="2" id="KW-1185">Reference proteome</keyword>
<reference evidence="1 2" key="1">
    <citation type="submission" date="2021-01" db="EMBL/GenBank/DDBJ databases">
        <title>C459-1 draft genome sequence.</title>
        <authorList>
            <person name="Zhang X.-F."/>
        </authorList>
    </citation>
    <scope>NUCLEOTIDE SEQUENCE [LARGE SCALE GENOMIC DNA]</scope>
    <source>
        <strain evidence="2">C459-1</strain>
    </source>
</reference>
<dbReference type="SUPFAM" id="SSF48208">
    <property type="entry name" value="Six-hairpin glycosidases"/>
    <property type="match status" value="1"/>
</dbReference>
<dbReference type="RefSeq" id="WP_202102739.1">
    <property type="nucleotide sequence ID" value="NZ_JAERTY010000004.1"/>
</dbReference>
<evidence type="ECO:0008006" key="3">
    <source>
        <dbReference type="Google" id="ProtNLM"/>
    </source>
</evidence>
<comment type="caution">
    <text evidence="1">The sequence shown here is derived from an EMBL/GenBank/DDBJ whole genome shotgun (WGS) entry which is preliminary data.</text>
</comment>
<name>A0ABS1R2Q1_9SPHI</name>
<evidence type="ECO:0000313" key="1">
    <source>
        <dbReference type="EMBL" id="MBL1408991.1"/>
    </source>
</evidence>
<evidence type="ECO:0000313" key="2">
    <source>
        <dbReference type="Proteomes" id="UP000625283"/>
    </source>
</evidence>
<organism evidence="1 2">
    <name type="scientific">Sphingobacterium faecale</name>
    <dbReference type="NCBI Taxonomy" id="2803775"/>
    <lineage>
        <taxon>Bacteria</taxon>
        <taxon>Pseudomonadati</taxon>
        <taxon>Bacteroidota</taxon>
        <taxon>Sphingobacteriia</taxon>
        <taxon>Sphingobacteriales</taxon>
        <taxon>Sphingobacteriaceae</taxon>
        <taxon>Sphingobacterium</taxon>
    </lineage>
</organism>
<gene>
    <name evidence="1" type="ORF">JKG61_09540</name>
</gene>
<dbReference type="Proteomes" id="UP000625283">
    <property type="component" value="Unassembled WGS sequence"/>
</dbReference>
<sequence>MKQEVNTIESIFDLDMLQEIIPELPAFDLTHIHRMTNQVSIVQHATYSIPNYKHGYCLDDTARALLLTTLAAQVYPSDKYKNLAYTYLAYVQYMQRDCGRFRNLLSFDHQFLDEYGTEDSYGRTIWALGHFLCYNQEPELVFLAEEMLQQALPHCVALKSVRAVSYTLLGLQHYYASNRSDDKILPYIKQLSYYLEDEYQGSQNADWNWYEQIIAYDNAIIPLAVLRSGALLNQESLLTIGRETAEFLDSLIFEKGYISTIGNENWYVRGGKRSTFAQQPIEVPSSILLYKELFGLSGDSHYKQRMIQCLHWYFGKNELGLTLYDPLTKGCCDGLERFGLNLNQGAESSLSFWQAYVYLCYGLDG</sequence>